<keyword evidence="2" id="KW-1185">Reference proteome</keyword>
<evidence type="ECO:0000313" key="2">
    <source>
        <dbReference type="Proteomes" id="UP001151760"/>
    </source>
</evidence>
<proteinExistence type="predicted"/>
<protein>
    <recommendedName>
        <fullName evidence="3">RNA-directed DNA polymerase, eukaryota</fullName>
    </recommendedName>
</protein>
<reference evidence="1" key="1">
    <citation type="journal article" date="2022" name="Int. J. Mol. Sci.">
        <title>Draft Genome of Tanacetum Coccineum: Genomic Comparison of Closely Related Tanacetum-Family Plants.</title>
        <authorList>
            <person name="Yamashiro T."/>
            <person name="Shiraishi A."/>
            <person name="Nakayama K."/>
            <person name="Satake H."/>
        </authorList>
    </citation>
    <scope>NUCLEOTIDE SEQUENCE</scope>
</reference>
<evidence type="ECO:0008006" key="3">
    <source>
        <dbReference type="Google" id="ProtNLM"/>
    </source>
</evidence>
<organism evidence="1 2">
    <name type="scientific">Tanacetum coccineum</name>
    <dbReference type="NCBI Taxonomy" id="301880"/>
    <lineage>
        <taxon>Eukaryota</taxon>
        <taxon>Viridiplantae</taxon>
        <taxon>Streptophyta</taxon>
        <taxon>Embryophyta</taxon>
        <taxon>Tracheophyta</taxon>
        <taxon>Spermatophyta</taxon>
        <taxon>Magnoliopsida</taxon>
        <taxon>eudicotyledons</taxon>
        <taxon>Gunneridae</taxon>
        <taxon>Pentapetalae</taxon>
        <taxon>asterids</taxon>
        <taxon>campanulids</taxon>
        <taxon>Asterales</taxon>
        <taxon>Asteraceae</taxon>
        <taxon>Asteroideae</taxon>
        <taxon>Anthemideae</taxon>
        <taxon>Anthemidinae</taxon>
        <taxon>Tanacetum</taxon>
    </lineage>
</organism>
<reference evidence="1" key="2">
    <citation type="submission" date="2022-01" db="EMBL/GenBank/DDBJ databases">
        <authorList>
            <person name="Yamashiro T."/>
            <person name="Shiraishi A."/>
            <person name="Satake H."/>
            <person name="Nakayama K."/>
        </authorList>
    </citation>
    <scope>NUCLEOTIDE SEQUENCE</scope>
</reference>
<dbReference type="Proteomes" id="UP001151760">
    <property type="component" value="Unassembled WGS sequence"/>
</dbReference>
<sequence>MLWNYLNHVIYNWNGEIVIMGDFNKVRSKDERYGSLFNSHSVAAFNSFISLGEGFDKLFEETWRESTISASNAISKFMKKLKFLKEKIRLWTKAKKESSKSQKLKLKGMLSDVDSLIDNMNVDHELLNKRSYVMDSLHDLEKQESSEIAQKVKIKWSIEGDENSKYFHRILNKKRNQLAIRGILVDGVWNDSPSMVKTSFYRISRIVLIDHVHRGYC</sequence>
<name>A0ABQ5G151_9ASTR</name>
<gene>
    <name evidence="1" type="ORF">Tco_1020177</name>
</gene>
<dbReference type="EMBL" id="BQNB010017922">
    <property type="protein sequence ID" value="GJT68697.1"/>
    <property type="molecule type" value="Genomic_DNA"/>
</dbReference>
<accession>A0ABQ5G151</accession>
<comment type="caution">
    <text evidence="1">The sequence shown here is derived from an EMBL/GenBank/DDBJ whole genome shotgun (WGS) entry which is preliminary data.</text>
</comment>
<evidence type="ECO:0000313" key="1">
    <source>
        <dbReference type="EMBL" id="GJT68697.1"/>
    </source>
</evidence>